<dbReference type="InterPro" id="IPR016181">
    <property type="entry name" value="Acyl_CoA_acyltransferase"/>
</dbReference>
<feature type="domain" description="N-acetyltransferase" evidence="3">
    <location>
        <begin position="4"/>
        <end position="145"/>
    </location>
</feature>
<dbReference type="AlphaFoldDB" id="A0AAF0CS31"/>
<dbReference type="SUPFAM" id="SSF55729">
    <property type="entry name" value="Acyl-CoA N-acyltransferases (Nat)"/>
    <property type="match status" value="1"/>
</dbReference>
<gene>
    <name evidence="4" type="ORF">PXH66_09365</name>
</gene>
<dbReference type="KEGG" id="slom:PXH66_09365"/>
<protein>
    <submittedName>
        <fullName evidence="4">GNAT family N-acetyltransferase</fullName>
        <ecNumber evidence="4">2.3.1.-</ecNumber>
    </submittedName>
</protein>
<organism evidence="4 5">
    <name type="scientific">Synoicihabitans lomoniglobus</name>
    <dbReference type="NCBI Taxonomy" id="2909285"/>
    <lineage>
        <taxon>Bacteria</taxon>
        <taxon>Pseudomonadati</taxon>
        <taxon>Verrucomicrobiota</taxon>
        <taxon>Opitutia</taxon>
        <taxon>Opitutales</taxon>
        <taxon>Opitutaceae</taxon>
        <taxon>Synoicihabitans</taxon>
    </lineage>
</organism>
<dbReference type="CDD" id="cd04301">
    <property type="entry name" value="NAT_SF"/>
    <property type="match status" value="1"/>
</dbReference>
<dbReference type="EC" id="2.3.1.-" evidence="4"/>
<dbReference type="InterPro" id="IPR000182">
    <property type="entry name" value="GNAT_dom"/>
</dbReference>
<keyword evidence="5" id="KW-1185">Reference proteome</keyword>
<accession>A0AAF0CS31</accession>
<dbReference type="GO" id="GO:0016747">
    <property type="term" value="F:acyltransferase activity, transferring groups other than amino-acyl groups"/>
    <property type="evidence" value="ECO:0007669"/>
    <property type="project" value="InterPro"/>
</dbReference>
<name>A0AAF0CS31_9BACT</name>
<keyword evidence="2 4" id="KW-0012">Acyltransferase</keyword>
<dbReference type="PROSITE" id="PS51186">
    <property type="entry name" value="GNAT"/>
    <property type="match status" value="1"/>
</dbReference>
<sequence>MPPVQLRTFLSSDIPAALHLWETSSGIGLTASDSPANLTAFLQRNPGFSRVAACGDEIVGTVLCGHDGRRGFLYHLAVATAHQRSGLGRALAESCLQHLQRYGIPRATIHMFADNDEGKAFWRSTHWRQRDDLMVLQFETSISAPAPS</sequence>
<evidence type="ECO:0000313" key="5">
    <source>
        <dbReference type="Proteomes" id="UP001218638"/>
    </source>
</evidence>
<dbReference type="Pfam" id="PF00583">
    <property type="entry name" value="Acetyltransf_1"/>
    <property type="match status" value="1"/>
</dbReference>
<dbReference type="Gene3D" id="3.40.630.30">
    <property type="match status" value="1"/>
</dbReference>
<evidence type="ECO:0000256" key="2">
    <source>
        <dbReference type="ARBA" id="ARBA00023315"/>
    </source>
</evidence>
<keyword evidence="1 4" id="KW-0808">Transferase</keyword>
<dbReference type="InterPro" id="IPR050832">
    <property type="entry name" value="Bact_Acetyltransf"/>
</dbReference>
<evidence type="ECO:0000259" key="3">
    <source>
        <dbReference type="PROSITE" id="PS51186"/>
    </source>
</evidence>
<dbReference type="Proteomes" id="UP001218638">
    <property type="component" value="Chromosome"/>
</dbReference>
<dbReference type="EMBL" id="CP119075">
    <property type="protein sequence ID" value="WED67058.1"/>
    <property type="molecule type" value="Genomic_DNA"/>
</dbReference>
<proteinExistence type="predicted"/>
<dbReference type="PANTHER" id="PTHR43877">
    <property type="entry name" value="AMINOALKYLPHOSPHONATE N-ACETYLTRANSFERASE-RELATED-RELATED"/>
    <property type="match status" value="1"/>
</dbReference>
<evidence type="ECO:0000256" key="1">
    <source>
        <dbReference type="ARBA" id="ARBA00022679"/>
    </source>
</evidence>
<evidence type="ECO:0000313" key="4">
    <source>
        <dbReference type="EMBL" id="WED67058.1"/>
    </source>
</evidence>
<dbReference type="RefSeq" id="WP_330928209.1">
    <property type="nucleotide sequence ID" value="NZ_CP119075.1"/>
</dbReference>
<reference evidence="4" key="1">
    <citation type="submission" date="2023-03" db="EMBL/GenBank/DDBJ databases">
        <title>Lomoglobus Profundus gen. nov., sp. nov., a novel member of the phylum Verrucomicrobia, isolated from deep-marine sediment of South China Sea.</title>
        <authorList>
            <person name="Ahmad T."/>
            <person name="Ishaq S.E."/>
            <person name="Wang F."/>
        </authorList>
    </citation>
    <scope>NUCLEOTIDE SEQUENCE</scope>
    <source>
        <strain evidence="4">LMO-M01</strain>
    </source>
</reference>